<feature type="transmembrane region" description="Helical" evidence="10">
    <location>
        <begin position="86"/>
        <end position="110"/>
    </location>
</feature>
<feature type="transmembrane region" description="Helical" evidence="10">
    <location>
        <begin position="584"/>
        <end position="606"/>
    </location>
</feature>
<dbReference type="OrthoDB" id="1689567at2759"/>
<dbReference type="InterPro" id="IPR032880">
    <property type="entry name" value="CSC1/OSCA1-like_N"/>
</dbReference>
<feature type="transmembrane region" description="Helical" evidence="10">
    <location>
        <begin position="6"/>
        <end position="27"/>
    </location>
</feature>
<keyword evidence="15" id="KW-1185">Reference proteome</keyword>
<evidence type="ECO:0000256" key="2">
    <source>
        <dbReference type="ARBA" id="ARBA00007779"/>
    </source>
</evidence>
<accession>A0A7J7D155</accession>
<evidence type="ECO:0000256" key="8">
    <source>
        <dbReference type="ARBA" id="ARBA00023136"/>
    </source>
</evidence>
<dbReference type="GO" id="GO:0005886">
    <property type="term" value="C:plasma membrane"/>
    <property type="evidence" value="ECO:0007669"/>
    <property type="project" value="TreeGrafter"/>
</dbReference>
<feature type="domain" description="CSC1/OSCA1-like 7TM region" evidence="11">
    <location>
        <begin position="338"/>
        <end position="604"/>
    </location>
</feature>
<evidence type="ECO:0000256" key="1">
    <source>
        <dbReference type="ARBA" id="ARBA00004141"/>
    </source>
</evidence>
<keyword evidence="6 10" id="KW-1133">Transmembrane helix</keyword>
<proteinExistence type="inferred from homology"/>
<evidence type="ECO:0008006" key="16">
    <source>
        <dbReference type="Google" id="ProtNLM"/>
    </source>
</evidence>
<dbReference type="InterPro" id="IPR003864">
    <property type="entry name" value="CSC1/OSCA1-like_7TM"/>
</dbReference>
<protein>
    <recommendedName>
        <fullName evidence="16">CSC1-like protein RXW8</fullName>
    </recommendedName>
</protein>
<keyword evidence="3" id="KW-0813">Transport</keyword>
<feature type="transmembrane region" description="Helical" evidence="10">
    <location>
        <begin position="384"/>
        <end position="403"/>
    </location>
</feature>
<dbReference type="Pfam" id="PF14703">
    <property type="entry name" value="PHM7_cyt"/>
    <property type="match status" value="1"/>
</dbReference>
<dbReference type="AlphaFoldDB" id="A0A7J7D155"/>
<organism evidence="14 15">
    <name type="scientific">Tripterygium wilfordii</name>
    <name type="common">Thunder God vine</name>
    <dbReference type="NCBI Taxonomy" id="458696"/>
    <lineage>
        <taxon>Eukaryota</taxon>
        <taxon>Viridiplantae</taxon>
        <taxon>Streptophyta</taxon>
        <taxon>Embryophyta</taxon>
        <taxon>Tracheophyta</taxon>
        <taxon>Spermatophyta</taxon>
        <taxon>Magnoliopsida</taxon>
        <taxon>eudicotyledons</taxon>
        <taxon>Gunneridae</taxon>
        <taxon>Pentapetalae</taxon>
        <taxon>rosids</taxon>
        <taxon>fabids</taxon>
        <taxon>Celastrales</taxon>
        <taxon>Celastraceae</taxon>
        <taxon>Tripterygium</taxon>
    </lineage>
</organism>
<evidence type="ECO:0000313" key="15">
    <source>
        <dbReference type="Proteomes" id="UP000593562"/>
    </source>
</evidence>
<comment type="similarity">
    <text evidence="2">Belongs to the CSC1 (TC 1.A.17) family.</text>
</comment>
<dbReference type="EMBL" id="JAAARO010000011">
    <property type="protein sequence ID" value="KAF5740092.1"/>
    <property type="molecule type" value="Genomic_DNA"/>
</dbReference>
<dbReference type="Pfam" id="PF13967">
    <property type="entry name" value="RSN1_TM"/>
    <property type="match status" value="1"/>
</dbReference>
<keyword evidence="9" id="KW-0407">Ion channel</keyword>
<keyword evidence="7" id="KW-0406">Ion transport</keyword>
<comment type="caution">
    <text evidence="14">The sequence shown here is derived from an EMBL/GenBank/DDBJ whole genome shotgun (WGS) entry which is preliminary data.</text>
</comment>
<dbReference type="Proteomes" id="UP000593562">
    <property type="component" value="Unassembled WGS sequence"/>
</dbReference>
<gene>
    <name evidence="14" type="ORF">HS088_TW11G00156</name>
</gene>
<keyword evidence="4 10" id="KW-0812">Transmembrane</keyword>
<dbReference type="FunCoup" id="A0A7J7D155">
    <property type="interactions" value="884"/>
</dbReference>
<evidence type="ECO:0000256" key="4">
    <source>
        <dbReference type="ARBA" id="ARBA00022692"/>
    </source>
</evidence>
<evidence type="ECO:0000256" key="6">
    <source>
        <dbReference type="ARBA" id="ARBA00022989"/>
    </source>
</evidence>
<sequence>MDLNALLTSAGINIGISVALISLYSILRKQPCNLSVYFGRKIASERVRRLDPLCFDRFVPSPSWIVKAWETSEEEIMFIGGMDALVFLRILVFSIRIFSIAAIICLFLVLPVNYYGKEMPHKQIPTASLEVFSIGNVKEGSKWFWAHCLALYVISFSACILLYFEYKSISKMRLGHIIESTPKPSQFTVLVRGIPRLSGKSYSDTLTKFFANYYASSYLSHQMVYRSGTVLKLMSDTEKMIKSGCCGGSVNAFKILSSEETVKENVKEIARFADLGVASRYNECPAAFVFFKTRYAAFIVSQVLQSSNPRLWVTKLAPEKNDLLWSNLCLPYRQLWLRKIAILIAAIVFMFVFLIPVTVVQGLTQLEQLAQALPFLRGFLNKKFINQLVTGYLPSVILMLFLYTVPPTMMLFSTVEGYVSHSGRKKSACLKVLCFNIWNVFFVNVLSGSIINQLNAFSSVRDIPAILARAVPTQASFFMTYVLTSGWASLSCELIQIFPLFCNMVKKFILRIKEDSPNNLTFPYHTEVPRVLVFGLLGFTCSIMAPLILPFLLIYFILGNLVYRNQILHVYESKYDTGGQYWPVVHNATIFSLVLTQIIALGVFGIKRSPVAFGFTIPLVILTLLFNEYCRQRFYPTFKQIAAQVLIEMDRRDEICGRMEEIFQQLHSAYCQFALTSPDSCKAGNINEGDHKIQDPEAINPCVKLET</sequence>
<dbReference type="InterPro" id="IPR045122">
    <property type="entry name" value="Csc1-like"/>
</dbReference>
<feature type="transmembrane region" description="Helical" evidence="10">
    <location>
        <begin position="531"/>
        <end position="563"/>
    </location>
</feature>
<feature type="transmembrane region" description="Helical" evidence="10">
    <location>
        <begin position="432"/>
        <end position="451"/>
    </location>
</feature>
<evidence type="ECO:0000313" key="14">
    <source>
        <dbReference type="EMBL" id="KAF5740092.1"/>
    </source>
</evidence>
<evidence type="ECO:0000259" key="11">
    <source>
        <dbReference type="Pfam" id="PF02714"/>
    </source>
</evidence>
<dbReference type="PANTHER" id="PTHR13018">
    <property type="entry name" value="PROBABLE MEMBRANE PROTEIN DUF221-RELATED"/>
    <property type="match status" value="1"/>
</dbReference>
<feature type="transmembrane region" description="Helical" evidence="10">
    <location>
        <begin position="612"/>
        <end position="630"/>
    </location>
</feature>
<feature type="domain" description="CSC1/OSCA1-like N-terminal transmembrane" evidence="12">
    <location>
        <begin position="5"/>
        <end position="165"/>
    </location>
</feature>
<name>A0A7J7D155_TRIWF</name>
<evidence type="ECO:0000256" key="10">
    <source>
        <dbReference type="SAM" id="Phobius"/>
    </source>
</evidence>
<dbReference type="InterPro" id="IPR027815">
    <property type="entry name" value="CSC1/OSCA1-like_cyt"/>
</dbReference>
<evidence type="ECO:0000259" key="13">
    <source>
        <dbReference type="Pfam" id="PF14703"/>
    </source>
</evidence>
<keyword evidence="8 10" id="KW-0472">Membrane</keyword>
<reference evidence="14 15" key="1">
    <citation type="journal article" date="2020" name="Nat. Commun.">
        <title>Genome of Tripterygium wilfordii and identification of cytochrome P450 involved in triptolide biosynthesis.</title>
        <authorList>
            <person name="Tu L."/>
            <person name="Su P."/>
            <person name="Zhang Z."/>
            <person name="Gao L."/>
            <person name="Wang J."/>
            <person name="Hu T."/>
            <person name="Zhou J."/>
            <person name="Zhang Y."/>
            <person name="Zhao Y."/>
            <person name="Liu Y."/>
            <person name="Song Y."/>
            <person name="Tong Y."/>
            <person name="Lu Y."/>
            <person name="Yang J."/>
            <person name="Xu C."/>
            <person name="Jia M."/>
            <person name="Peters R.J."/>
            <person name="Huang L."/>
            <person name="Gao W."/>
        </authorList>
    </citation>
    <scope>NUCLEOTIDE SEQUENCE [LARGE SCALE GENOMIC DNA]</scope>
    <source>
        <strain evidence="15">cv. XIE 37</strain>
        <tissue evidence="14">Leaf</tissue>
    </source>
</reference>
<evidence type="ECO:0000256" key="3">
    <source>
        <dbReference type="ARBA" id="ARBA00022448"/>
    </source>
</evidence>
<dbReference type="Pfam" id="PF02714">
    <property type="entry name" value="RSN1_7TM"/>
    <property type="match status" value="1"/>
</dbReference>
<evidence type="ECO:0000259" key="12">
    <source>
        <dbReference type="Pfam" id="PF13967"/>
    </source>
</evidence>
<dbReference type="InParanoid" id="A0A7J7D155"/>
<dbReference type="PANTHER" id="PTHR13018:SF117">
    <property type="entry name" value="CSC1-LIKE PROTEIN RXW8"/>
    <property type="match status" value="1"/>
</dbReference>
<feature type="transmembrane region" description="Helical" evidence="10">
    <location>
        <begin position="143"/>
        <end position="164"/>
    </location>
</feature>
<evidence type="ECO:0000256" key="5">
    <source>
        <dbReference type="ARBA" id="ARBA00022837"/>
    </source>
</evidence>
<feature type="domain" description="CSC1/OSCA1-like cytosolic" evidence="13">
    <location>
        <begin position="243"/>
        <end position="327"/>
    </location>
</feature>
<keyword evidence="5" id="KW-0106">Calcium</keyword>
<evidence type="ECO:0000256" key="9">
    <source>
        <dbReference type="ARBA" id="ARBA00023303"/>
    </source>
</evidence>
<evidence type="ECO:0000256" key="7">
    <source>
        <dbReference type="ARBA" id="ARBA00023065"/>
    </source>
</evidence>
<feature type="transmembrane region" description="Helical" evidence="10">
    <location>
        <begin position="340"/>
        <end position="364"/>
    </location>
</feature>
<comment type="subcellular location">
    <subcellularLocation>
        <location evidence="1">Membrane</location>
        <topology evidence="1">Multi-pass membrane protein</topology>
    </subcellularLocation>
</comment>
<dbReference type="GO" id="GO:0005227">
    <property type="term" value="F:calcium-activated cation channel activity"/>
    <property type="evidence" value="ECO:0007669"/>
    <property type="project" value="InterPro"/>
</dbReference>